<feature type="chain" id="PRO_5021840295" evidence="1">
    <location>
        <begin position="25"/>
        <end position="135"/>
    </location>
</feature>
<organism evidence="3 4">
    <name type="scientific">Bradyrhizobium stylosanthis</name>
    <dbReference type="NCBI Taxonomy" id="1803665"/>
    <lineage>
        <taxon>Bacteria</taxon>
        <taxon>Pseudomonadati</taxon>
        <taxon>Pseudomonadota</taxon>
        <taxon>Alphaproteobacteria</taxon>
        <taxon>Hyphomicrobiales</taxon>
        <taxon>Nitrobacteraceae</taxon>
        <taxon>Bradyrhizobium</taxon>
    </lineage>
</organism>
<evidence type="ECO:0000313" key="4">
    <source>
        <dbReference type="Proteomes" id="UP000319949"/>
    </source>
</evidence>
<feature type="signal peptide" evidence="1">
    <location>
        <begin position="1"/>
        <end position="24"/>
    </location>
</feature>
<dbReference type="Gene3D" id="2.60.120.10">
    <property type="entry name" value="Jelly Rolls"/>
    <property type="match status" value="1"/>
</dbReference>
<dbReference type="AlphaFoldDB" id="A0A560DGF5"/>
<dbReference type="InterPro" id="IPR013096">
    <property type="entry name" value="Cupin_2"/>
</dbReference>
<dbReference type="PANTHER" id="PTHR38599:SF1">
    <property type="entry name" value="CUPIN DOMAIN PROTEIN (AFU_ORTHOLOGUE AFUA_3G13620)"/>
    <property type="match status" value="1"/>
</dbReference>
<accession>A0A560DGF5</accession>
<keyword evidence="4" id="KW-1185">Reference proteome</keyword>
<dbReference type="Proteomes" id="UP000319949">
    <property type="component" value="Unassembled WGS sequence"/>
</dbReference>
<name>A0A560DGF5_9BRAD</name>
<protein>
    <submittedName>
        <fullName evidence="3">Quercetin dioxygenase-like cupin family protein</fullName>
    </submittedName>
</protein>
<keyword evidence="1" id="KW-0732">Signal</keyword>
<dbReference type="GO" id="GO:0051213">
    <property type="term" value="F:dioxygenase activity"/>
    <property type="evidence" value="ECO:0007669"/>
    <property type="project" value="UniProtKB-KW"/>
</dbReference>
<dbReference type="InterPro" id="IPR011051">
    <property type="entry name" value="RmlC_Cupin_sf"/>
</dbReference>
<keyword evidence="3" id="KW-0560">Oxidoreductase</keyword>
<dbReference type="PANTHER" id="PTHR38599">
    <property type="entry name" value="CUPIN DOMAIN PROTEIN (AFU_ORTHOLOGUE AFUA_3G13620)"/>
    <property type="match status" value="1"/>
</dbReference>
<feature type="domain" description="Cupin type-2" evidence="2">
    <location>
        <begin position="52"/>
        <end position="121"/>
    </location>
</feature>
<evidence type="ECO:0000256" key="1">
    <source>
        <dbReference type="SAM" id="SignalP"/>
    </source>
</evidence>
<dbReference type="Pfam" id="PF07883">
    <property type="entry name" value="Cupin_2"/>
    <property type="match status" value="1"/>
</dbReference>
<comment type="caution">
    <text evidence="3">The sequence shown here is derived from an EMBL/GenBank/DDBJ whole genome shotgun (WGS) entry which is preliminary data.</text>
</comment>
<evidence type="ECO:0000259" key="2">
    <source>
        <dbReference type="Pfam" id="PF07883"/>
    </source>
</evidence>
<proteinExistence type="predicted"/>
<gene>
    <name evidence="3" type="ORF">FBZ96_107382</name>
</gene>
<keyword evidence="3" id="KW-0223">Dioxygenase</keyword>
<sequence>MKLAHLLSSIALVATVAMAPAALAQEAPKLKVIPLQKEPLTGQPDKEVISVIVEWPPGSGTGLHTHPGDEYTTVLEGEVVGRKEGSEAKTYTAGQSYHNEPGVVHEANNKASGTAKTFNVFVVEKGKPLSDPVKR</sequence>
<dbReference type="InterPro" id="IPR014710">
    <property type="entry name" value="RmlC-like_jellyroll"/>
</dbReference>
<evidence type="ECO:0000313" key="3">
    <source>
        <dbReference type="EMBL" id="TWA96188.1"/>
    </source>
</evidence>
<dbReference type="SUPFAM" id="SSF51182">
    <property type="entry name" value="RmlC-like cupins"/>
    <property type="match status" value="1"/>
</dbReference>
<dbReference type="STRING" id="1803665.GCA_001641335_06866"/>
<reference evidence="3 4" key="1">
    <citation type="submission" date="2019-06" db="EMBL/GenBank/DDBJ databases">
        <title>Genomic Encyclopedia of Type Strains, Phase IV (KMG-V): Genome sequencing to study the core and pangenomes of soil and plant-associated prokaryotes.</title>
        <authorList>
            <person name="Whitman W."/>
        </authorList>
    </citation>
    <scope>NUCLEOTIDE SEQUENCE [LARGE SCALE GENOMIC DNA]</scope>
    <source>
        <strain evidence="3 4">BR 510</strain>
    </source>
</reference>
<dbReference type="EMBL" id="VITK01000007">
    <property type="protein sequence ID" value="TWA96188.1"/>
    <property type="molecule type" value="Genomic_DNA"/>
</dbReference>